<dbReference type="Proteomes" id="UP000234323">
    <property type="component" value="Unassembled WGS sequence"/>
</dbReference>
<protein>
    <recommendedName>
        <fullName evidence="1">SAM domain-containing protein</fullName>
    </recommendedName>
</protein>
<dbReference type="SUPFAM" id="SSF47769">
    <property type="entry name" value="SAM/Pointed domain"/>
    <property type="match status" value="1"/>
</dbReference>
<organism evidence="2 3">
    <name type="scientific">Rhizophagus irregularis</name>
    <dbReference type="NCBI Taxonomy" id="588596"/>
    <lineage>
        <taxon>Eukaryota</taxon>
        <taxon>Fungi</taxon>
        <taxon>Fungi incertae sedis</taxon>
        <taxon>Mucoromycota</taxon>
        <taxon>Glomeromycotina</taxon>
        <taxon>Glomeromycetes</taxon>
        <taxon>Glomerales</taxon>
        <taxon>Glomeraceae</taxon>
        <taxon>Rhizophagus</taxon>
    </lineage>
</organism>
<dbReference type="AlphaFoldDB" id="A0A2I1GYR0"/>
<dbReference type="VEuPathDB" id="FungiDB:RhiirA1_538419"/>
<keyword evidence="3" id="KW-1185">Reference proteome</keyword>
<name>A0A2I1GYR0_9GLOM</name>
<dbReference type="OrthoDB" id="3068380at2759"/>
<dbReference type="SMART" id="SM00454">
    <property type="entry name" value="SAM"/>
    <property type="match status" value="1"/>
</dbReference>
<proteinExistence type="predicted"/>
<gene>
    <name evidence="2" type="ORF">RhiirA4_546737</name>
</gene>
<dbReference type="InterPro" id="IPR013761">
    <property type="entry name" value="SAM/pointed_sf"/>
</dbReference>
<evidence type="ECO:0000313" key="3">
    <source>
        <dbReference type="Proteomes" id="UP000234323"/>
    </source>
</evidence>
<evidence type="ECO:0000313" key="2">
    <source>
        <dbReference type="EMBL" id="PKY51760.1"/>
    </source>
</evidence>
<feature type="domain" description="SAM" evidence="1">
    <location>
        <begin position="15"/>
        <end position="85"/>
    </location>
</feature>
<comment type="caution">
    <text evidence="2">The sequence shown here is derived from an EMBL/GenBank/DDBJ whole genome shotgun (WGS) entry which is preliminary data.</text>
</comment>
<accession>A0A2I1GYR0</accession>
<dbReference type="Gene3D" id="1.10.150.50">
    <property type="entry name" value="Transcription Factor, Ets-1"/>
    <property type="match status" value="1"/>
</dbReference>
<dbReference type="VEuPathDB" id="FungiDB:FUN_024522"/>
<dbReference type="VEuPathDB" id="FungiDB:RhiirFUN_004198"/>
<evidence type="ECO:0000259" key="1">
    <source>
        <dbReference type="SMART" id="SM00454"/>
    </source>
</evidence>
<reference evidence="2 3" key="1">
    <citation type="submission" date="2015-10" db="EMBL/GenBank/DDBJ databases">
        <title>Genome analyses suggest a sexual origin of heterokaryosis in a supposedly ancient asexual fungus.</title>
        <authorList>
            <person name="Ropars J."/>
            <person name="Sedzielewska K."/>
            <person name="Noel J."/>
            <person name="Charron P."/>
            <person name="Farinelli L."/>
            <person name="Marton T."/>
            <person name="Kruger M."/>
            <person name="Pelin A."/>
            <person name="Brachmann A."/>
            <person name="Corradi N."/>
        </authorList>
    </citation>
    <scope>NUCLEOTIDE SEQUENCE [LARGE SCALE GENOMIC DNA]</scope>
    <source>
        <strain evidence="2 3">A4</strain>
    </source>
</reference>
<dbReference type="Pfam" id="PF00536">
    <property type="entry name" value="SAM_1"/>
    <property type="match status" value="1"/>
</dbReference>
<sequence>MSTLQQNPPFLIEEIKNWSPEQVIKFLESKKGELSLNENHIKIIENEEISGLALLSLTKEDLRSFGLKGGPSIVILELIKNLKSEEQISSVQEVRLNALEDKLTSVQELLQKSVIQQQVEQFNPTQGKGKKRVVEQEQGYENPTKVLKISSTTNVKSTLKSSEMDVDDTNNKVNANILSSNEDICSHHKEFAYNCLAKGDINYLINLIKRHFQSRSMMSLKSMNEAVFQAVLEMLLPLIFRVPELRLIVDGTKQKYNGRFGFVDIFIPGGKDNPSIVLELKYIKLTGLKSGSKGRFTKSLKTTELYELDKNLEEEDDDTVLDRKYMSKNSRTITTVREIMNNGIQQLQNYIRIITRGPVKGYVDSGILDPRVGVTETMKDSGQLMGYVIMSVGTRRMLVRSYGPIKTDICYFSVPK</sequence>
<dbReference type="EMBL" id="LLXI01001077">
    <property type="protein sequence ID" value="PKY51760.1"/>
    <property type="molecule type" value="Genomic_DNA"/>
</dbReference>
<dbReference type="InterPro" id="IPR001660">
    <property type="entry name" value="SAM"/>
</dbReference>